<evidence type="ECO:0000256" key="1">
    <source>
        <dbReference type="SAM" id="MobiDB-lite"/>
    </source>
</evidence>
<feature type="region of interest" description="Disordered" evidence="1">
    <location>
        <begin position="90"/>
        <end position="111"/>
    </location>
</feature>
<dbReference type="VEuPathDB" id="FungiDB:JI435_445910"/>
<dbReference type="EMBL" id="CP069042">
    <property type="protein sequence ID" value="QRD06446.1"/>
    <property type="molecule type" value="Genomic_DNA"/>
</dbReference>
<evidence type="ECO:0000313" key="2">
    <source>
        <dbReference type="EMBL" id="QRD06446.1"/>
    </source>
</evidence>
<dbReference type="Proteomes" id="UP000663193">
    <property type="component" value="Chromosome 20"/>
</dbReference>
<name>A0A7U2IAV8_PHANO</name>
<protein>
    <submittedName>
        <fullName evidence="2">Uncharacterized protein</fullName>
    </submittedName>
</protein>
<reference evidence="3" key="1">
    <citation type="journal article" date="2021" name="BMC Genomics">
        <title>Chromosome-level genome assembly and manually-curated proteome of model necrotroph Parastagonospora nodorum Sn15 reveals a genome-wide trove of candidate effector homologs, and redundancy of virulence-related functions within an accessory chromosome.</title>
        <authorList>
            <person name="Bertazzoni S."/>
            <person name="Jones D.A.B."/>
            <person name="Phan H.T."/>
            <person name="Tan K.-C."/>
            <person name="Hane J.K."/>
        </authorList>
    </citation>
    <scope>NUCLEOTIDE SEQUENCE [LARGE SCALE GENOMIC DNA]</scope>
    <source>
        <strain evidence="3">SN15 / ATCC MYA-4574 / FGSC 10173)</strain>
    </source>
</reference>
<feature type="region of interest" description="Disordered" evidence="1">
    <location>
        <begin position="1"/>
        <end position="39"/>
    </location>
</feature>
<organism evidence="2 3">
    <name type="scientific">Phaeosphaeria nodorum (strain SN15 / ATCC MYA-4574 / FGSC 10173)</name>
    <name type="common">Glume blotch fungus</name>
    <name type="synonym">Parastagonospora nodorum</name>
    <dbReference type="NCBI Taxonomy" id="321614"/>
    <lineage>
        <taxon>Eukaryota</taxon>
        <taxon>Fungi</taxon>
        <taxon>Dikarya</taxon>
        <taxon>Ascomycota</taxon>
        <taxon>Pezizomycotina</taxon>
        <taxon>Dothideomycetes</taxon>
        <taxon>Pleosporomycetidae</taxon>
        <taxon>Pleosporales</taxon>
        <taxon>Pleosporineae</taxon>
        <taxon>Phaeosphaeriaceae</taxon>
        <taxon>Parastagonospora</taxon>
    </lineage>
</organism>
<gene>
    <name evidence="2" type="ORF">JI435_445910</name>
</gene>
<proteinExistence type="predicted"/>
<accession>A0A7U2IAV8</accession>
<dbReference type="AlphaFoldDB" id="A0A7U2IAV8"/>
<evidence type="ECO:0000313" key="3">
    <source>
        <dbReference type="Proteomes" id="UP000663193"/>
    </source>
</evidence>
<sequence>MTCSKERLFHGRHQVSSHAAEGHHSAQRPRPANDGWGGGRCERTLERLFIMHRQLRETDRPMAPSPVSRCQNRLGETGVGRIAGLDSENAHRGVTMGKGAANSCSARGDAV</sequence>
<keyword evidence="3" id="KW-1185">Reference proteome</keyword>